<dbReference type="PROSITE" id="PS51996">
    <property type="entry name" value="TR_MART"/>
    <property type="match status" value="1"/>
</dbReference>
<dbReference type="SUPFAM" id="SSF56399">
    <property type="entry name" value="ADP-ribosylation"/>
    <property type="match status" value="1"/>
</dbReference>
<dbReference type="EMBL" id="NUBY01000027">
    <property type="protein sequence ID" value="PEQ08699.1"/>
    <property type="molecule type" value="Genomic_DNA"/>
</dbReference>
<feature type="domain" description="ADP ribosyltransferase" evidence="1">
    <location>
        <begin position="56"/>
        <end position="250"/>
    </location>
</feature>
<proteinExistence type="predicted"/>
<gene>
    <name evidence="2" type="ORF">CN585_07895</name>
</gene>
<organism evidence="2 3">
    <name type="scientific">Bacillus toyonensis</name>
    <dbReference type="NCBI Taxonomy" id="155322"/>
    <lineage>
        <taxon>Bacteria</taxon>
        <taxon>Bacillati</taxon>
        <taxon>Bacillota</taxon>
        <taxon>Bacilli</taxon>
        <taxon>Bacillales</taxon>
        <taxon>Bacillaceae</taxon>
        <taxon>Bacillus</taxon>
        <taxon>Bacillus cereus group</taxon>
    </lineage>
</organism>
<evidence type="ECO:0000313" key="2">
    <source>
        <dbReference type="EMBL" id="PEQ08699.1"/>
    </source>
</evidence>
<evidence type="ECO:0000313" key="3">
    <source>
        <dbReference type="Proteomes" id="UP000220841"/>
    </source>
</evidence>
<accession>A0A2A8HI00</accession>
<dbReference type="GO" id="GO:0005576">
    <property type="term" value="C:extracellular region"/>
    <property type="evidence" value="ECO:0007669"/>
    <property type="project" value="InterPro"/>
</dbReference>
<dbReference type="PROSITE" id="PS51257">
    <property type="entry name" value="PROKAR_LIPOPROTEIN"/>
    <property type="match status" value="1"/>
</dbReference>
<name>A0A2A8HI00_9BACI</name>
<dbReference type="InterPro" id="IPR003540">
    <property type="entry name" value="ADP-ribosyltransferase"/>
</dbReference>
<dbReference type="Pfam" id="PF03496">
    <property type="entry name" value="ADPrib_exo_Tox"/>
    <property type="match status" value="1"/>
</dbReference>
<dbReference type="Proteomes" id="UP000220841">
    <property type="component" value="Unassembled WGS sequence"/>
</dbReference>
<evidence type="ECO:0000259" key="1">
    <source>
        <dbReference type="Pfam" id="PF03496"/>
    </source>
</evidence>
<comment type="caution">
    <text evidence="2">The sequence shown here is derived from an EMBL/GenBank/DDBJ whole genome shotgun (WGS) entry which is preliminary data.</text>
</comment>
<dbReference type="Gene3D" id="3.90.176.10">
    <property type="entry name" value="Toxin ADP-ribosyltransferase, Chain A, domain 1"/>
    <property type="match status" value="1"/>
</dbReference>
<dbReference type="RefSeq" id="WP_098226123.1">
    <property type="nucleotide sequence ID" value="NZ_NUBY01000027.1"/>
</dbReference>
<dbReference type="AlphaFoldDB" id="A0A2A8HI00"/>
<reference evidence="2 3" key="1">
    <citation type="submission" date="2017-09" db="EMBL/GenBank/DDBJ databases">
        <title>Large-scale bioinformatics analysis of Bacillus genomes uncovers conserved roles of natural products in bacterial physiology.</title>
        <authorList>
            <consortium name="Agbiome Team Llc"/>
            <person name="Bleich R.M."/>
            <person name="Grubbs K.J."/>
            <person name="Santa Maria K.C."/>
            <person name="Allen S.E."/>
            <person name="Farag S."/>
            <person name="Shank E.A."/>
            <person name="Bowers A."/>
        </authorList>
    </citation>
    <scope>NUCLEOTIDE SEQUENCE [LARGE SCALE GENOMIC DNA]</scope>
    <source>
        <strain evidence="2 3">AFS021349</strain>
    </source>
</reference>
<sequence length="254" mass="29122">MKQSKVWTRLFLLLSVVIMGIVSTSISCTPAYAVNTSTFKKTFGKVFKKNKKEALEWGDQHYSKWLKNLNEDERKDLKGYTGSQYDNINTYLRTNKGKLIGSPLDQKINNIDLALKRAYVPEDITVYRRVTDLQFAKEVNTLRPQDDQHQFGKTIDRNAFSQIRQEFYNKTFSSDGYMSTSLSQDPHESFAKHPVLLKISVPAGTNAGFVDSISGYSQAELLIQRGYTYRYTSFDIETDSSGKEYVAVEVELRR</sequence>
<protein>
    <recommendedName>
        <fullName evidence="1">ADP ribosyltransferase domain-containing protein</fullName>
    </recommendedName>
</protein>